<reference evidence="2 3" key="1">
    <citation type="journal article" date="2018" name="Evol. Lett.">
        <title>Horizontal gene cluster transfer increased hallucinogenic mushroom diversity.</title>
        <authorList>
            <person name="Reynolds H.T."/>
            <person name="Vijayakumar V."/>
            <person name="Gluck-Thaler E."/>
            <person name="Korotkin H.B."/>
            <person name="Matheny P.B."/>
            <person name="Slot J.C."/>
        </authorList>
    </citation>
    <scope>NUCLEOTIDE SEQUENCE [LARGE SCALE GENOMIC DNA]</scope>
    <source>
        <strain evidence="2 3">2631</strain>
    </source>
</reference>
<gene>
    <name evidence="2" type="ORF">CVT25_008766</name>
</gene>
<evidence type="ECO:0000313" key="2">
    <source>
        <dbReference type="EMBL" id="PPQ75862.1"/>
    </source>
</evidence>
<dbReference type="InParanoid" id="A0A409WBH3"/>
<sequence>MSATAQSWYMPTKAIMDQSPPSPLSRSEASASLLPDGADPQLVLDLCLAQQCWTNHHEGRDERPSGKFTLAQMAGGGLSAMLSAGYCPKHHLL</sequence>
<protein>
    <submittedName>
        <fullName evidence="2">Uncharacterized protein</fullName>
    </submittedName>
</protein>
<feature type="region of interest" description="Disordered" evidence="1">
    <location>
        <begin position="1"/>
        <end position="33"/>
    </location>
</feature>
<dbReference type="AlphaFoldDB" id="A0A409WBH3"/>
<proteinExistence type="predicted"/>
<comment type="caution">
    <text evidence="2">The sequence shown here is derived from an EMBL/GenBank/DDBJ whole genome shotgun (WGS) entry which is preliminary data.</text>
</comment>
<keyword evidence="3" id="KW-1185">Reference proteome</keyword>
<evidence type="ECO:0000313" key="3">
    <source>
        <dbReference type="Proteomes" id="UP000283269"/>
    </source>
</evidence>
<evidence type="ECO:0000256" key="1">
    <source>
        <dbReference type="SAM" id="MobiDB-lite"/>
    </source>
</evidence>
<organism evidence="2 3">
    <name type="scientific">Psilocybe cyanescens</name>
    <dbReference type="NCBI Taxonomy" id="93625"/>
    <lineage>
        <taxon>Eukaryota</taxon>
        <taxon>Fungi</taxon>
        <taxon>Dikarya</taxon>
        <taxon>Basidiomycota</taxon>
        <taxon>Agaricomycotina</taxon>
        <taxon>Agaricomycetes</taxon>
        <taxon>Agaricomycetidae</taxon>
        <taxon>Agaricales</taxon>
        <taxon>Agaricineae</taxon>
        <taxon>Strophariaceae</taxon>
        <taxon>Psilocybe</taxon>
    </lineage>
</organism>
<accession>A0A409WBH3</accession>
<name>A0A409WBH3_PSICY</name>
<dbReference type="EMBL" id="NHYD01003573">
    <property type="protein sequence ID" value="PPQ75862.1"/>
    <property type="molecule type" value="Genomic_DNA"/>
</dbReference>
<dbReference type="Proteomes" id="UP000283269">
    <property type="component" value="Unassembled WGS sequence"/>
</dbReference>